<dbReference type="Pfam" id="PF12329">
    <property type="entry name" value="TMF_DNA_bd"/>
    <property type="match status" value="1"/>
</dbReference>
<keyword evidence="3 4" id="KW-0175">Coiled coil</keyword>
<dbReference type="InterPro" id="IPR022092">
    <property type="entry name" value="TMF_DNA-bd"/>
</dbReference>
<dbReference type="Proteomes" id="UP000190274">
    <property type="component" value="Chromosome A"/>
</dbReference>
<dbReference type="InterPro" id="IPR022091">
    <property type="entry name" value="TMF_TATA-bd"/>
</dbReference>
<evidence type="ECO:0000256" key="3">
    <source>
        <dbReference type="ARBA" id="ARBA00023054"/>
    </source>
</evidence>
<dbReference type="PANTHER" id="PTHR46515">
    <property type="entry name" value="TATA ELEMENT MODULATORY FACTOR TMF1"/>
    <property type="match status" value="1"/>
</dbReference>
<proteinExistence type="predicted"/>
<feature type="coiled-coil region" evidence="4">
    <location>
        <begin position="308"/>
        <end position="416"/>
    </location>
</feature>
<evidence type="ECO:0000313" key="8">
    <source>
        <dbReference type="Proteomes" id="UP000190274"/>
    </source>
</evidence>
<dbReference type="STRING" id="1266660.A0A1G4IQ81"/>
<evidence type="ECO:0000256" key="2">
    <source>
        <dbReference type="ARBA" id="ARBA00023034"/>
    </source>
</evidence>
<dbReference type="EMBL" id="LT598460">
    <property type="protein sequence ID" value="SCU78841.1"/>
    <property type="molecule type" value="Genomic_DNA"/>
</dbReference>
<reference evidence="7 8" key="1">
    <citation type="submission" date="2016-03" db="EMBL/GenBank/DDBJ databases">
        <authorList>
            <person name="Devillers H."/>
        </authorList>
    </citation>
    <scope>NUCLEOTIDE SEQUENCE [LARGE SCALE GENOMIC DNA]</scope>
    <source>
        <strain evidence="7">CBS 10888</strain>
    </source>
</reference>
<dbReference type="GO" id="GO:0005783">
    <property type="term" value="C:endoplasmic reticulum"/>
    <property type="evidence" value="ECO:0007669"/>
    <property type="project" value="TreeGrafter"/>
</dbReference>
<accession>A0A1G4IQ81</accession>
<dbReference type="Pfam" id="PF12325">
    <property type="entry name" value="TMF_TATA_bd"/>
    <property type="match status" value="1"/>
</dbReference>
<evidence type="ECO:0000256" key="4">
    <source>
        <dbReference type="SAM" id="Coils"/>
    </source>
</evidence>
<feature type="domain" description="TATA element modulatory factor 1 TATA binding" evidence="6">
    <location>
        <begin position="528"/>
        <end position="641"/>
    </location>
</feature>
<feature type="coiled-coil region" evidence="4">
    <location>
        <begin position="568"/>
        <end position="647"/>
    </location>
</feature>
<keyword evidence="2" id="KW-0333">Golgi apparatus</keyword>
<feature type="coiled-coil region" evidence="4">
    <location>
        <begin position="229"/>
        <end position="263"/>
    </location>
</feature>
<keyword evidence="8" id="KW-1185">Reference proteome</keyword>
<comment type="subcellular location">
    <subcellularLocation>
        <location evidence="1">Golgi apparatus</location>
    </subcellularLocation>
</comment>
<dbReference type="PANTHER" id="PTHR46515:SF1">
    <property type="entry name" value="TATA ELEMENT MODULATORY FACTOR"/>
    <property type="match status" value="1"/>
</dbReference>
<name>A0A1G4IQ81_9SACH</name>
<organism evidence="7 8">
    <name type="scientific">Lachancea dasiensis</name>
    <dbReference type="NCBI Taxonomy" id="1072105"/>
    <lineage>
        <taxon>Eukaryota</taxon>
        <taxon>Fungi</taxon>
        <taxon>Dikarya</taxon>
        <taxon>Ascomycota</taxon>
        <taxon>Saccharomycotina</taxon>
        <taxon>Saccharomycetes</taxon>
        <taxon>Saccharomycetales</taxon>
        <taxon>Saccharomycetaceae</taxon>
        <taxon>Lachancea</taxon>
    </lineage>
</organism>
<dbReference type="GO" id="GO:0005794">
    <property type="term" value="C:Golgi apparatus"/>
    <property type="evidence" value="ECO:0007669"/>
    <property type="project" value="UniProtKB-SubCell"/>
</dbReference>
<dbReference type="InterPro" id="IPR052602">
    <property type="entry name" value="Growth_transcription_reg"/>
</dbReference>
<gene>
    <name evidence="7" type="ORF">LADA_0A08020G</name>
</gene>
<sequence length="649" mass="73962">MTTNSSKKLSIEERLSLAARAKSRKKGKKLDSPSPLTVGLETNVDDEESNLKAGDGTSKETFGGNDDATGPVEGIEDIADILPSNYDKMTVLELLQALKPHLVREAKSERPHEKSQVQKEHSDSSLIKLIKEKDSIIGELRAEGESLSKLELRHTTTIKSLREKLNNTEFESQRCKKELDEGKQKLGALSSELKDLTSRFNKSIEISENLTKERNDARASHDKLKYGELATVQRELEMAQETNKSLELQKQRLRDQLETLNMKSTMKYEELSETSKGEISRLELSLEELRILLSKSPKNSDQLVSSTQNDLMTQIKELKARLEVSADEAAKMESALRRKLVDSERKYEELQESHHASDRQLAATLDENNHLRPRLHELEQKQKLLTEEIAALNKEVSTLTDNLDNARDDAKLWQEKFRISKGELESRLINPVSQSNATSEVASVTNENKEPFMGVQENLDKISKWELQNLQNMDSSYAEEAEVTSNKYPFDIDELLPGDGAESPMFLRKSSMASLDYASSQQQRNLTQSQQSTQLNAQMVGRLGGQIRRLETELSSLQASHDRLWKEKQEVNNTIFQLMEENEKATEVKGQLKESCERAKKLEEELEATTKLLKERTERVDELENDVDDLKEMMQMQVQQMVELQEQVR</sequence>
<dbReference type="OrthoDB" id="74178at2759"/>
<evidence type="ECO:0000256" key="1">
    <source>
        <dbReference type="ARBA" id="ARBA00004555"/>
    </source>
</evidence>
<evidence type="ECO:0000256" key="5">
    <source>
        <dbReference type="SAM" id="MobiDB-lite"/>
    </source>
</evidence>
<dbReference type="AlphaFoldDB" id="A0A1G4IQ81"/>
<protein>
    <submittedName>
        <fullName evidence="7">LADA_0A08020g1_1</fullName>
    </submittedName>
</protein>
<feature type="coiled-coil region" evidence="4">
    <location>
        <begin position="158"/>
        <end position="199"/>
    </location>
</feature>
<evidence type="ECO:0000259" key="6">
    <source>
        <dbReference type="Pfam" id="PF12325"/>
    </source>
</evidence>
<evidence type="ECO:0000313" key="7">
    <source>
        <dbReference type="EMBL" id="SCU78841.1"/>
    </source>
</evidence>
<feature type="region of interest" description="Disordered" evidence="5">
    <location>
        <begin position="20"/>
        <end position="72"/>
    </location>
</feature>